<gene>
    <name evidence="8" type="ORF">M406DRAFT_246706</name>
</gene>
<evidence type="ECO:0000256" key="7">
    <source>
        <dbReference type="SAM" id="MobiDB-lite"/>
    </source>
</evidence>
<dbReference type="RefSeq" id="XP_040780751.1">
    <property type="nucleotide sequence ID" value="XM_040916420.1"/>
</dbReference>
<sequence length="347" mass="38703">GDGSQPVCNRCMKSKAYCDRSVRTTASIQAWRPPSHDQDPNASFPTPDSPRKALETSRIAQYFQHYIKTIAPWYDLSDQLCTFATEVPSKALDEPLLFGAIIALSAVHLSKTTAPKARTAADFYHGYCVRTLIELEPGDRRVKSGVALASTCLLRSYEILAEEQDPNRHLHGAYSLASERSLCADSLCWNAGFWNYLREDITFSLFTGSKLKTDLKHTPDHVLITQPDYLNQMSILLGNVVNACFGDVVSDDEWDHNLATLRQQSMALPTSFQAFSRALGSGLSSVDCIPSVWMVQACHGGKFIRNEACQQELIRRLYGSRAMTGWPVQRTIDSLQQDWGKSQKSSI</sequence>
<name>A0A9P5CU57_CRYP1</name>
<keyword evidence="2" id="KW-0862">Zinc</keyword>
<evidence type="ECO:0000256" key="1">
    <source>
        <dbReference type="ARBA" id="ARBA00004123"/>
    </source>
</evidence>
<dbReference type="InterPro" id="IPR021858">
    <property type="entry name" value="Fun_TF"/>
</dbReference>
<evidence type="ECO:0000256" key="5">
    <source>
        <dbReference type="ARBA" id="ARBA00023163"/>
    </source>
</evidence>
<dbReference type="GO" id="GO:0000976">
    <property type="term" value="F:transcription cis-regulatory region binding"/>
    <property type="evidence" value="ECO:0007669"/>
    <property type="project" value="TreeGrafter"/>
</dbReference>
<proteinExistence type="predicted"/>
<protein>
    <submittedName>
        <fullName evidence="8">Uncharacterized protein</fullName>
    </submittedName>
</protein>
<evidence type="ECO:0000256" key="6">
    <source>
        <dbReference type="ARBA" id="ARBA00023242"/>
    </source>
</evidence>
<comment type="caution">
    <text evidence="8">The sequence shown here is derived from an EMBL/GenBank/DDBJ whole genome shotgun (WGS) entry which is preliminary data.</text>
</comment>
<keyword evidence="4" id="KW-0238">DNA-binding</keyword>
<reference evidence="8" key="1">
    <citation type="journal article" date="2020" name="Phytopathology">
        <title>Genome sequence of the chestnut blight fungus Cryphonectria parasitica EP155: A fundamental resource for an archetypical invasive plant pathogen.</title>
        <authorList>
            <person name="Crouch J.A."/>
            <person name="Dawe A."/>
            <person name="Aerts A."/>
            <person name="Barry K."/>
            <person name="Churchill A.C.L."/>
            <person name="Grimwood J."/>
            <person name="Hillman B."/>
            <person name="Milgroom M.G."/>
            <person name="Pangilinan J."/>
            <person name="Smith M."/>
            <person name="Salamov A."/>
            <person name="Schmutz J."/>
            <person name="Yadav J."/>
            <person name="Grigoriev I.V."/>
            <person name="Nuss D."/>
        </authorList>
    </citation>
    <scope>NUCLEOTIDE SEQUENCE</scope>
    <source>
        <strain evidence="8">EP155</strain>
    </source>
</reference>
<dbReference type="PANTHER" id="PTHR37534:SF2">
    <property type="entry name" value="N-ACETYLTRANSFERASE DOMAIN-CONTAINING PROTEIN"/>
    <property type="match status" value="1"/>
</dbReference>
<dbReference type="AlphaFoldDB" id="A0A9P5CU57"/>
<dbReference type="OrthoDB" id="407832at2759"/>
<feature type="region of interest" description="Disordered" evidence="7">
    <location>
        <begin position="29"/>
        <end position="51"/>
    </location>
</feature>
<feature type="non-terminal residue" evidence="8">
    <location>
        <position position="1"/>
    </location>
</feature>
<dbReference type="GO" id="GO:0003700">
    <property type="term" value="F:DNA-binding transcription factor activity"/>
    <property type="evidence" value="ECO:0007669"/>
    <property type="project" value="TreeGrafter"/>
</dbReference>
<accession>A0A9P5CU57</accession>
<comment type="subcellular location">
    <subcellularLocation>
        <location evidence="1">Nucleus</location>
    </subcellularLocation>
</comment>
<organism evidence="8 9">
    <name type="scientific">Cryphonectria parasitica (strain ATCC 38755 / EP155)</name>
    <dbReference type="NCBI Taxonomy" id="660469"/>
    <lineage>
        <taxon>Eukaryota</taxon>
        <taxon>Fungi</taxon>
        <taxon>Dikarya</taxon>
        <taxon>Ascomycota</taxon>
        <taxon>Pezizomycotina</taxon>
        <taxon>Sordariomycetes</taxon>
        <taxon>Sordariomycetidae</taxon>
        <taxon>Diaporthales</taxon>
        <taxon>Cryphonectriaceae</taxon>
        <taxon>Cryphonectria-Endothia species complex</taxon>
        <taxon>Cryphonectria</taxon>
    </lineage>
</organism>
<keyword evidence="9" id="KW-1185">Reference proteome</keyword>
<evidence type="ECO:0000313" key="9">
    <source>
        <dbReference type="Proteomes" id="UP000803844"/>
    </source>
</evidence>
<evidence type="ECO:0000256" key="2">
    <source>
        <dbReference type="ARBA" id="ARBA00022833"/>
    </source>
</evidence>
<dbReference type="GO" id="GO:0005634">
    <property type="term" value="C:nucleus"/>
    <property type="evidence" value="ECO:0007669"/>
    <property type="project" value="UniProtKB-SubCell"/>
</dbReference>
<keyword evidence="5" id="KW-0804">Transcription</keyword>
<dbReference type="Proteomes" id="UP000803844">
    <property type="component" value="Unassembled WGS sequence"/>
</dbReference>
<keyword evidence="6" id="KW-0539">Nucleus</keyword>
<keyword evidence="3" id="KW-0805">Transcription regulation</keyword>
<dbReference type="GO" id="GO:0045944">
    <property type="term" value="P:positive regulation of transcription by RNA polymerase II"/>
    <property type="evidence" value="ECO:0007669"/>
    <property type="project" value="TreeGrafter"/>
</dbReference>
<dbReference type="Pfam" id="PF11951">
    <property type="entry name" value="Fungal_trans_2"/>
    <property type="match status" value="1"/>
</dbReference>
<dbReference type="EMBL" id="MU032344">
    <property type="protein sequence ID" value="KAF3769790.1"/>
    <property type="molecule type" value="Genomic_DNA"/>
</dbReference>
<dbReference type="PANTHER" id="PTHR37534">
    <property type="entry name" value="TRANSCRIPTIONAL ACTIVATOR PROTEIN UGA3"/>
    <property type="match status" value="1"/>
</dbReference>
<evidence type="ECO:0000313" key="8">
    <source>
        <dbReference type="EMBL" id="KAF3769790.1"/>
    </source>
</evidence>
<dbReference type="GeneID" id="63833549"/>
<evidence type="ECO:0000256" key="3">
    <source>
        <dbReference type="ARBA" id="ARBA00023015"/>
    </source>
</evidence>
<evidence type="ECO:0000256" key="4">
    <source>
        <dbReference type="ARBA" id="ARBA00023125"/>
    </source>
</evidence>